<dbReference type="SMART" id="SM00484">
    <property type="entry name" value="XPGI"/>
    <property type="match status" value="1"/>
</dbReference>
<evidence type="ECO:0000256" key="5">
    <source>
        <dbReference type="ARBA" id="ARBA00022801"/>
    </source>
</evidence>
<feature type="compositionally biased region" description="Basic residues" evidence="10">
    <location>
        <begin position="612"/>
        <end position="628"/>
    </location>
</feature>
<name>A0A507DY64_9FUNG</name>
<feature type="region of interest" description="Disordered" evidence="10">
    <location>
        <begin position="596"/>
        <end position="631"/>
    </location>
</feature>
<dbReference type="EMBL" id="QEAP01000825">
    <property type="protein sequence ID" value="TPX55908.1"/>
    <property type="molecule type" value="Genomic_DNA"/>
</dbReference>
<keyword evidence="6 9" id="KW-0460">Magnesium</keyword>
<dbReference type="InterPro" id="IPR029060">
    <property type="entry name" value="PIN-like_dom_sf"/>
</dbReference>
<evidence type="ECO:0000256" key="4">
    <source>
        <dbReference type="ARBA" id="ARBA00022763"/>
    </source>
</evidence>
<keyword evidence="9" id="KW-0228">DNA excision</keyword>
<dbReference type="FunFam" id="3.40.50.1010:FF:000002">
    <property type="entry name" value="Exonuclease 1, putative"/>
    <property type="match status" value="1"/>
</dbReference>
<comment type="function">
    <text evidence="9">5'-&gt;3' double-stranded DNA exonuclease which may also possess a cryptic 3'-&gt;5' double-stranded DNA exonuclease activity. Functions in DNA mismatch repair.</text>
</comment>
<organism evidence="13 14">
    <name type="scientific">Chytriomyces confervae</name>
    <dbReference type="NCBI Taxonomy" id="246404"/>
    <lineage>
        <taxon>Eukaryota</taxon>
        <taxon>Fungi</taxon>
        <taxon>Fungi incertae sedis</taxon>
        <taxon>Chytridiomycota</taxon>
        <taxon>Chytridiomycota incertae sedis</taxon>
        <taxon>Chytridiomycetes</taxon>
        <taxon>Chytridiales</taxon>
        <taxon>Chytriomycetaceae</taxon>
        <taxon>Chytriomyces</taxon>
    </lineage>
</organism>
<keyword evidence="9" id="KW-0267">Excision nuclease</keyword>
<dbReference type="InterPro" id="IPR006084">
    <property type="entry name" value="XPG/Rad2"/>
</dbReference>
<dbReference type="PRINTS" id="PR00853">
    <property type="entry name" value="XPGRADSUPER"/>
</dbReference>
<dbReference type="Gene3D" id="1.10.150.20">
    <property type="entry name" value="5' to 3' exonuclease, C-terminal subdomain"/>
    <property type="match status" value="1"/>
</dbReference>
<dbReference type="GO" id="GO:0006310">
    <property type="term" value="P:DNA recombination"/>
    <property type="evidence" value="ECO:0007669"/>
    <property type="project" value="TreeGrafter"/>
</dbReference>
<evidence type="ECO:0000313" key="14">
    <source>
        <dbReference type="Proteomes" id="UP000320333"/>
    </source>
</evidence>
<keyword evidence="5 9" id="KW-0378">Hydrolase</keyword>
<keyword evidence="14" id="KW-1185">Reference proteome</keyword>
<comment type="similarity">
    <text evidence="9">Belongs to the XPG/RAD2 endonuclease family. EXO1 subfamily.</text>
</comment>
<keyword evidence="3 9" id="KW-0479">Metal-binding</keyword>
<dbReference type="SUPFAM" id="SSF88723">
    <property type="entry name" value="PIN domain-like"/>
    <property type="match status" value="1"/>
</dbReference>
<keyword evidence="9" id="KW-0238">DNA-binding</keyword>
<dbReference type="PROSITE" id="PS00841">
    <property type="entry name" value="XPG_1"/>
    <property type="match status" value="1"/>
</dbReference>
<dbReference type="PANTHER" id="PTHR11081">
    <property type="entry name" value="FLAP ENDONUCLEASE FAMILY MEMBER"/>
    <property type="match status" value="1"/>
</dbReference>
<dbReference type="GO" id="GO:0035312">
    <property type="term" value="F:5'-3' DNA exonuclease activity"/>
    <property type="evidence" value="ECO:0007669"/>
    <property type="project" value="UniProtKB-UniRule"/>
</dbReference>
<reference evidence="13 14" key="1">
    <citation type="journal article" date="2019" name="Sci. Rep.">
        <title>Comparative genomics of chytrid fungi reveal insights into the obligate biotrophic and pathogenic lifestyle of Synchytrium endobioticum.</title>
        <authorList>
            <person name="van de Vossenberg B.T.L.H."/>
            <person name="Warris S."/>
            <person name="Nguyen H.D.T."/>
            <person name="van Gent-Pelzer M.P.E."/>
            <person name="Joly D.L."/>
            <person name="van de Geest H.C."/>
            <person name="Bonants P.J.M."/>
            <person name="Smith D.S."/>
            <person name="Levesque C.A."/>
            <person name="van der Lee T.A.J."/>
        </authorList>
    </citation>
    <scope>NUCLEOTIDE SEQUENCE [LARGE SCALE GENOMIC DNA]</scope>
    <source>
        <strain evidence="13 14">CBS 675.73</strain>
    </source>
</reference>
<dbReference type="GO" id="GO:0017108">
    <property type="term" value="F:5'-flap endonuclease activity"/>
    <property type="evidence" value="ECO:0007669"/>
    <property type="project" value="TreeGrafter"/>
</dbReference>
<proteinExistence type="inferred from homology"/>
<dbReference type="Pfam" id="PF00867">
    <property type="entry name" value="XPG_I"/>
    <property type="match status" value="1"/>
</dbReference>
<dbReference type="GO" id="GO:0046872">
    <property type="term" value="F:metal ion binding"/>
    <property type="evidence" value="ECO:0007669"/>
    <property type="project" value="UniProtKB-UniRule"/>
</dbReference>
<keyword evidence="9" id="KW-0269">Exonuclease</keyword>
<comment type="caution">
    <text evidence="13">The sequence shown here is derived from an EMBL/GenBank/DDBJ whole genome shotgun (WGS) entry which is preliminary data.</text>
</comment>
<dbReference type="SUPFAM" id="SSF47807">
    <property type="entry name" value="5' to 3' exonuclease, C-terminal subdomain"/>
    <property type="match status" value="1"/>
</dbReference>
<dbReference type="OrthoDB" id="26491at2759"/>
<gene>
    <name evidence="13" type="ORF">CcCBS67573_g09409</name>
</gene>
<evidence type="ECO:0000259" key="12">
    <source>
        <dbReference type="SMART" id="SM00485"/>
    </source>
</evidence>
<dbReference type="Proteomes" id="UP000320333">
    <property type="component" value="Unassembled WGS sequence"/>
</dbReference>
<dbReference type="GO" id="GO:0006298">
    <property type="term" value="P:mismatch repair"/>
    <property type="evidence" value="ECO:0007669"/>
    <property type="project" value="TreeGrafter"/>
</dbReference>
<protein>
    <recommendedName>
        <fullName evidence="9">Exonuclease 1</fullName>
        <ecNumber evidence="9">3.1.-.-</ecNumber>
    </recommendedName>
</protein>
<evidence type="ECO:0000256" key="8">
    <source>
        <dbReference type="ARBA" id="ARBA00023242"/>
    </source>
</evidence>
<keyword evidence="2 9" id="KW-0540">Nuclease</keyword>
<dbReference type="GO" id="GO:0003677">
    <property type="term" value="F:DNA binding"/>
    <property type="evidence" value="ECO:0007669"/>
    <property type="project" value="UniProtKB-UniRule"/>
</dbReference>
<evidence type="ECO:0000256" key="9">
    <source>
        <dbReference type="RuleBase" id="RU910737"/>
    </source>
</evidence>
<evidence type="ECO:0000256" key="3">
    <source>
        <dbReference type="ARBA" id="ARBA00022723"/>
    </source>
</evidence>
<dbReference type="EC" id="3.1.-.-" evidence="9"/>
<feature type="domain" description="XPG N-terminal" evidence="12">
    <location>
        <begin position="1"/>
        <end position="99"/>
    </location>
</feature>
<accession>A0A507DY64</accession>
<dbReference type="InterPro" id="IPR019974">
    <property type="entry name" value="XPG_CS"/>
</dbReference>
<dbReference type="PANTHER" id="PTHR11081:SF8">
    <property type="entry name" value="EXONUCLEASE 1"/>
    <property type="match status" value="1"/>
</dbReference>
<evidence type="ECO:0000256" key="6">
    <source>
        <dbReference type="ARBA" id="ARBA00022842"/>
    </source>
</evidence>
<dbReference type="InterPro" id="IPR036279">
    <property type="entry name" value="5-3_exonuclease_C_sf"/>
</dbReference>
<dbReference type="AlphaFoldDB" id="A0A507DY64"/>
<dbReference type="STRING" id="246404.A0A507DY64"/>
<dbReference type="SMART" id="SM00279">
    <property type="entry name" value="HhH2"/>
    <property type="match status" value="1"/>
</dbReference>
<dbReference type="SMART" id="SM00485">
    <property type="entry name" value="XPGN"/>
    <property type="match status" value="1"/>
</dbReference>
<dbReference type="InterPro" id="IPR044752">
    <property type="entry name" value="PIN-like_EXO1"/>
</dbReference>
<evidence type="ECO:0000256" key="1">
    <source>
        <dbReference type="ARBA" id="ARBA00004123"/>
    </source>
</evidence>
<evidence type="ECO:0000313" key="13">
    <source>
        <dbReference type="EMBL" id="TPX55908.1"/>
    </source>
</evidence>
<keyword evidence="8 9" id="KW-0539">Nucleus</keyword>
<comment type="cofactor">
    <cofactor evidence="9">
        <name>Mg(2+)</name>
        <dbReference type="ChEBI" id="CHEBI:18420"/>
    </cofactor>
    <text evidence="9">Binds 2 magnesium ions per subunit. They probably participate in the reaction catalyzed by the enzyme. May bind an additional third magnesium ion after substrate binding.</text>
</comment>
<dbReference type="InterPro" id="IPR006086">
    <property type="entry name" value="XPG-I_dom"/>
</dbReference>
<evidence type="ECO:0000256" key="10">
    <source>
        <dbReference type="SAM" id="MobiDB-lite"/>
    </source>
</evidence>
<dbReference type="CDD" id="cd09857">
    <property type="entry name" value="PIN_EXO1"/>
    <property type="match status" value="1"/>
</dbReference>
<keyword evidence="7 9" id="KW-0234">DNA repair</keyword>
<evidence type="ECO:0000259" key="11">
    <source>
        <dbReference type="SMART" id="SM00484"/>
    </source>
</evidence>
<dbReference type="GO" id="GO:0005634">
    <property type="term" value="C:nucleus"/>
    <property type="evidence" value="ECO:0007669"/>
    <property type="project" value="UniProtKB-SubCell"/>
</dbReference>
<comment type="subcellular location">
    <subcellularLocation>
        <location evidence="1 9">Nucleus</location>
    </subcellularLocation>
</comment>
<feature type="domain" description="XPG-I" evidence="11">
    <location>
        <begin position="138"/>
        <end position="206"/>
    </location>
</feature>
<sequence>MGISGLLPLLEPIKKNKHLRDYAGMRVAVDTYVWLHRAAFGCAMDLGLGKKTTAYVSFCMKRVALLRQFGITPVLVFDGGCLPMKSHTERERRLRRQEAKKKAHEELLKGDTSKAMEMFQQCVNITPNMALELIKALRKEKIEFIVAPYEADAQLAYLEKIGKVDAVLTEDSDLLVFGCQRVLLKLDANGSVVEINARDFPHVPCMKRGWTFAKFRQACILSGCDYLPSLKGVGIKKAFDTLNSSSSIERTLKTWRTFGFSIKAPKMRDGYETAFKEAELTFLYQRVYDPDKKRLVHLNEPILSDLDFMEDLCKFLGRDLEPSVAEGIAIGELNPYTLRPYHPDDDFFYEDLDAKDDEATRHHPIKPTPVPHVPKDLSASARILQVSTTANLTGQYTTKSSDSTSKFFSQPEKPTIDVDEHVYSSSFPITKNDLELKAAEPSPIASLSRFRSTSINPSDDFSYHSTVLKSKAHAVDSNNVSPVRLTPVIPPRPAMHLLKRSVTEMDSFSYEHVQIRKETTDGNKTDRENSSPANVAVESWVTEEASVKIHLESARYMEQTNPHQHRPYKPPAVMPKTKAVFGSAFNGLSTFRSSSASEQHVYQGGDNSSSLKPKKARPAPSLPKKRLGAGRPTNLIPITAFFGK</sequence>
<dbReference type="Pfam" id="PF00752">
    <property type="entry name" value="XPG_N"/>
    <property type="match status" value="1"/>
</dbReference>
<evidence type="ECO:0000256" key="7">
    <source>
        <dbReference type="ARBA" id="ARBA00023204"/>
    </source>
</evidence>
<dbReference type="InterPro" id="IPR008918">
    <property type="entry name" value="HhH2"/>
</dbReference>
<keyword evidence="4 9" id="KW-0227">DNA damage</keyword>
<evidence type="ECO:0000256" key="2">
    <source>
        <dbReference type="ARBA" id="ARBA00022722"/>
    </source>
</evidence>
<dbReference type="FunFam" id="1.10.150.20:FF:000011">
    <property type="entry name" value="exonuclease 1"/>
    <property type="match status" value="1"/>
</dbReference>
<dbReference type="InterPro" id="IPR006085">
    <property type="entry name" value="XPG_DNA_repair_N"/>
</dbReference>
<dbReference type="Gene3D" id="3.40.50.1010">
    <property type="entry name" value="5'-nuclease"/>
    <property type="match status" value="1"/>
</dbReference>
<feature type="compositionally biased region" description="Polar residues" evidence="10">
    <location>
        <begin position="596"/>
        <end position="611"/>
    </location>
</feature>